<organism evidence="2 3">
    <name type="scientific">Candidatus Wolfebacteria bacterium GW2011_GWC1_37_10</name>
    <dbReference type="NCBI Taxonomy" id="1619010"/>
    <lineage>
        <taxon>Bacteria</taxon>
        <taxon>Candidatus Wolfeibacteriota</taxon>
    </lineage>
</organism>
<comment type="caution">
    <text evidence="2">The sequence shown here is derived from an EMBL/GenBank/DDBJ whole genome shotgun (WGS) entry which is preliminary data.</text>
</comment>
<evidence type="ECO:0000256" key="1">
    <source>
        <dbReference type="SAM" id="Phobius"/>
    </source>
</evidence>
<sequence>MDILKVFTRDEPIAGLEISDTHIRVALLEFKEIKKGKEREKKLEITILAEKPLKEGIVSEGEIKKKEEFIAVMNDLLKGIKSKIRYSIISISPNKIYSKLYSFPKTVSGEKLEEAMKLAIGFQLPMKLEDVYLDWEKASGDSQKNEIFLATASKKVIDNYIDALKTAGLNLVAIEFFPMSVNRAAVISSGPVMAIILNNEGAEVSIIENKIIQFDRFLPSAQFSSQNSFLGETRKIIDFFESEKKKKISEILLIGENRENIKNQLTDFFKEITISNALGQEIFLSSAEIKKDNGNKWLVALGAALRGVLPRSEDELISLMPIGTEEAYDNQKAIIFSEFISNISVALSIFFVVIFLGIWLLMVSFQKNFSTRIISLSSSAVPEDALALEERAIKFNELLNKADSSLILMQKTSPILEELKLKIISGISVRNFSMPSLIDAINISGVAQSRNQLNLFKKSLESSEMFSEVNLPLTNIELRENIPFSITFRIKDPITLNYVQ</sequence>
<protein>
    <submittedName>
        <fullName evidence="2">Type IV pilus biogenesis protein PilM</fullName>
    </submittedName>
</protein>
<dbReference type="InterPro" id="IPR005883">
    <property type="entry name" value="PilM"/>
</dbReference>
<keyword evidence="1" id="KW-1133">Transmembrane helix</keyword>
<reference evidence="2 3" key="1">
    <citation type="journal article" date="2015" name="Nature">
        <title>rRNA introns, odd ribosomes, and small enigmatic genomes across a large radiation of phyla.</title>
        <authorList>
            <person name="Brown C.T."/>
            <person name="Hug L.A."/>
            <person name="Thomas B.C."/>
            <person name="Sharon I."/>
            <person name="Castelle C.J."/>
            <person name="Singh A."/>
            <person name="Wilkins M.J."/>
            <person name="Williams K.H."/>
            <person name="Banfield J.F."/>
        </authorList>
    </citation>
    <scope>NUCLEOTIDE SEQUENCE [LARGE SCALE GENOMIC DNA]</scope>
</reference>
<dbReference type="PANTHER" id="PTHR32432">
    <property type="entry name" value="CELL DIVISION PROTEIN FTSA-RELATED"/>
    <property type="match status" value="1"/>
</dbReference>
<evidence type="ECO:0000313" key="2">
    <source>
        <dbReference type="EMBL" id="KKQ22030.1"/>
    </source>
</evidence>
<dbReference type="AlphaFoldDB" id="A0A0G0G7I9"/>
<dbReference type="SUPFAM" id="SSF53067">
    <property type="entry name" value="Actin-like ATPase domain"/>
    <property type="match status" value="1"/>
</dbReference>
<dbReference type="InterPro" id="IPR043129">
    <property type="entry name" value="ATPase_NBD"/>
</dbReference>
<evidence type="ECO:0000313" key="3">
    <source>
        <dbReference type="Proteomes" id="UP000034044"/>
    </source>
</evidence>
<keyword evidence="1" id="KW-0812">Transmembrane</keyword>
<dbReference type="EMBL" id="LBSR01000010">
    <property type="protein sequence ID" value="KKQ22030.1"/>
    <property type="molecule type" value="Genomic_DNA"/>
</dbReference>
<dbReference type="Gene3D" id="3.30.420.40">
    <property type="match status" value="2"/>
</dbReference>
<keyword evidence="1" id="KW-0472">Membrane</keyword>
<dbReference type="Gene3D" id="3.30.1490.300">
    <property type="match status" value="1"/>
</dbReference>
<name>A0A0G0G7I9_9BACT</name>
<dbReference type="Proteomes" id="UP000034044">
    <property type="component" value="Unassembled WGS sequence"/>
</dbReference>
<gene>
    <name evidence="2" type="ORF">US36_C0010G0009</name>
</gene>
<proteinExistence type="predicted"/>
<feature type="transmembrane region" description="Helical" evidence="1">
    <location>
        <begin position="339"/>
        <end position="362"/>
    </location>
</feature>
<accession>A0A0G0G7I9</accession>
<dbReference type="PANTHER" id="PTHR32432:SF3">
    <property type="entry name" value="ETHANOLAMINE UTILIZATION PROTEIN EUTJ"/>
    <property type="match status" value="1"/>
</dbReference>
<dbReference type="Pfam" id="PF11104">
    <property type="entry name" value="PilM_2"/>
    <property type="match status" value="1"/>
</dbReference>
<dbReference type="InterPro" id="IPR050696">
    <property type="entry name" value="FtsA/MreB"/>
</dbReference>